<evidence type="ECO:0000313" key="4">
    <source>
        <dbReference type="Proteomes" id="UP000267341"/>
    </source>
</evidence>
<dbReference type="EMBL" id="RBIZ01000005">
    <property type="protein sequence ID" value="RKR53996.1"/>
    <property type="molecule type" value="Genomic_DNA"/>
</dbReference>
<keyword evidence="4" id="KW-1185">Reference proteome</keyword>
<name>A0AB38FX28_9ENTR</name>
<accession>A0AB38FX28</accession>
<evidence type="ECO:0000313" key="2">
    <source>
        <dbReference type="EMBL" id="SQA63173.1"/>
    </source>
</evidence>
<comment type="caution">
    <text evidence="2">The sequence shown here is derived from an EMBL/GenBank/DDBJ whole genome shotgun (WGS) entry which is preliminary data.</text>
</comment>
<protein>
    <submittedName>
        <fullName evidence="2">Uncharacterized protein</fullName>
    </submittedName>
</protein>
<dbReference type="Proteomes" id="UP000251313">
    <property type="component" value="Unassembled WGS sequence"/>
</dbReference>
<evidence type="ECO:0000313" key="3">
    <source>
        <dbReference type="Proteomes" id="UP000251313"/>
    </source>
</evidence>
<reference evidence="2 3" key="1">
    <citation type="submission" date="2018-06" db="EMBL/GenBank/DDBJ databases">
        <authorList>
            <consortium name="Pathogen Informatics"/>
            <person name="Doyle S."/>
        </authorList>
    </citation>
    <scope>NUCLEOTIDE SEQUENCE [LARGE SCALE GENOMIC DNA]</scope>
    <source>
        <strain evidence="2 3">NCTC11967</strain>
    </source>
</reference>
<dbReference type="Proteomes" id="UP000267341">
    <property type="component" value="Unassembled WGS sequence"/>
</dbReference>
<dbReference type="AlphaFoldDB" id="A0AB38FX28"/>
<proteinExistence type="predicted"/>
<reference evidence="1 4" key="2">
    <citation type="submission" date="2018-10" db="EMBL/GenBank/DDBJ databases">
        <title>Genomic Encyclopedia of Type Strains, Phase IV (KMG-IV): sequencing the most valuable type-strain genomes for metagenomic binning, comparative biology and taxonomic classification.</title>
        <authorList>
            <person name="Goeker M."/>
        </authorList>
    </citation>
    <scope>NUCLEOTIDE SEQUENCE [LARGE SCALE GENOMIC DNA]</scope>
    <source>
        <strain evidence="1 4">DSM 5079</strain>
    </source>
</reference>
<organism evidence="2 3">
    <name type="scientific">Yokenella regensburgei</name>
    <dbReference type="NCBI Taxonomy" id="158877"/>
    <lineage>
        <taxon>Bacteria</taxon>
        <taxon>Pseudomonadati</taxon>
        <taxon>Pseudomonadota</taxon>
        <taxon>Gammaproteobacteria</taxon>
        <taxon>Enterobacterales</taxon>
        <taxon>Enterobacteriaceae</taxon>
        <taxon>Yokenella</taxon>
    </lineage>
</organism>
<sequence>MFTDDNTTLGQRNLGPCKSAEYDKLIVTDNGLSLKMVALTRVCQKRLEDAKCLIFYLS</sequence>
<gene>
    <name evidence="1" type="ORF">C7387_3479</name>
    <name evidence="2" type="ORF">NCTC11967_02204</name>
</gene>
<evidence type="ECO:0000313" key="1">
    <source>
        <dbReference type="EMBL" id="RKR53996.1"/>
    </source>
</evidence>
<dbReference type="EMBL" id="UAVL01000011">
    <property type="protein sequence ID" value="SQA63173.1"/>
    <property type="molecule type" value="Genomic_DNA"/>
</dbReference>